<comment type="caution">
    <text evidence="1">The sequence shown here is derived from an EMBL/GenBank/DDBJ whole genome shotgun (WGS) entry which is preliminary data.</text>
</comment>
<gene>
    <name evidence="1" type="ORF">L195_g050514</name>
</gene>
<feature type="non-terminal residue" evidence="1">
    <location>
        <position position="36"/>
    </location>
</feature>
<dbReference type="EMBL" id="ASHM01076898">
    <property type="protein sequence ID" value="PNX57656.1"/>
    <property type="molecule type" value="Genomic_DNA"/>
</dbReference>
<proteinExistence type="predicted"/>
<accession>A0A2K3JUI3</accession>
<sequence length="36" mass="3903">MAVANLAQPLAGLQDESWCFDYEAWHNCGQSGTSMA</sequence>
<dbReference type="Proteomes" id="UP000236291">
    <property type="component" value="Unassembled WGS sequence"/>
</dbReference>
<reference evidence="1 2" key="1">
    <citation type="journal article" date="2014" name="Am. J. Bot.">
        <title>Genome assembly and annotation for red clover (Trifolium pratense; Fabaceae).</title>
        <authorList>
            <person name="Istvanek J."/>
            <person name="Jaros M."/>
            <person name="Krenek A."/>
            <person name="Repkova J."/>
        </authorList>
    </citation>
    <scope>NUCLEOTIDE SEQUENCE [LARGE SCALE GENOMIC DNA]</scope>
    <source>
        <strain evidence="2">cv. Tatra</strain>
        <tissue evidence="1">Young leaves</tissue>
    </source>
</reference>
<organism evidence="1 2">
    <name type="scientific">Trifolium pratense</name>
    <name type="common">Red clover</name>
    <dbReference type="NCBI Taxonomy" id="57577"/>
    <lineage>
        <taxon>Eukaryota</taxon>
        <taxon>Viridiplantae</taxon>
        <taxon>Streptophyta</taxon>
        <taxon>Embryophyta</taxon>
        <taxon>Tracheophyta</taxon>
        <taxon>Spermatophyta</taxon>
        <taxon>Magnoliopsida</taxon>
        <taxon>eudicotyledons</taxon>
        <taxon>Gunneridae</taxon>
        <taxon>Pentapetalae</taxon>
        <taxon>rosids</taxon>
        <taxon>fabids</taxon>
        <taxon>Fabales</taxon>
        <taxon>Fabaceae</taxon>
        <taxon>Papilionoideae</taxon>
        <taxon>50 kb inversion clade</taxon>
        <taxon>NPAAA clade</taxon>
        <taxon>Hologalegina</taxon>
        <taxon>IRL clade</taxon>
        <taxon>Trifolieae</taxon>
        <taxon>Trifolium</taxon>
    </lineage>
</organism>
<protein>
    <submittedName>
        <fullName evidence="1">Uncharacterized protein</fullName>
    </submittedName>
</protein>
<reference evidence="1 2" key="2">
    <citation type="journal article" date="2017" name="Front. Plant Sci.">
        <title>Gene Classification and Mining of Molecular Markers Useful in Red Clover (Trifolium pratense) Breeding.</title>
        <authorList>
            <person name="Istvanek J."/>
            <person name="Dluhosova J."/>
            <person name="Dluhos P."/>
            <person name="Patkova L."/>
            <person name="Nedelnik J."/>
            <person name="Repkova J."/>
        </authorList>
    </citation>
    <scope>NUCLEOTIDE SEQUENCE [LARGE SCALE GENOMIC DNA]</scope>
    <source>
        <strain evidence="2">cv. Tatra</strain>
        <tissue evidence="1">Young leaves</tissue>
    </source>
</reference>
<name>A0A2K3JUI3_TRIPR</name>
<dbReference type="AlphaFoldDB" id="A0A2K3JUI3"/>
<evidence type="ECO:0000313" key="1">
    <source>
        <dbReference type="EMBL" id="PNX57656.1"/>
    </source>
</evidence>
<evidence type="ECO:0000313" key="2">
    <source>
        <dbReference type="Proteomes" id="UP000236291"/>
    </source>
</evidence>